<keyword evidence="2" id="KW-1185">Reference proteome</keyword>
<organism evidence="1 2">
    <name type="scientific">Heliorestis convoluta</name>
    <dbReference type="NCBI Taxonomy" id="356322"/>
    <lineage>
        <taxon>Bacteria</taxon>
        <taxon>Bacillati</taxon>
        <taxon>Bacillota</taxon>
        <taxon>Clostridia</taxon>
        <taxon>Eubacteriales</taxon>
        <taxon>Heliobacteriaceae</taxon>
        <taxon>Heliorestis</taxon>
    </lineage>
</organism>
<name>A0A5Q2N465_9FIRM</name>
<gene>
    <name evidence="1" type="ORF">FTV88_1228</name>
</gene>
<evidence type="ECO:0000313" key="2">
    <source>
        <dbReference type="Proteomes" id="UP000366051"/>
    </source>
</evidence>
<dbReference type="KEGG" id="hcv:FTV88_1228"/>
<dbReference type="Proteomes" id="UP000366051">
    <property type="component" value="Chromosome"/>
</dbReference>
<sequence length="48" mass="5521">MSLLDELENDRSFRADIFQQTANSGILSKDREVVFEFKCGISRKVKAK</sequence>
<protein>
    <submittedName>
        <fullName evidence="1">Uncharacterized protein</fullName>
    </submittedName>
</protein>
<accession>A0A5Q2N465</accession>
<proteinExistence type="predicted"/>
<dbReference type="AlphaFoldDB" id="A0A5Q2N465"/>
<evidence type="ECO:0000313" key="1">
    <source>
        <dbReference type="EMBL" id="QGG47375.1"/>
    </source>
</evidence>
<dbReference type="EMBL" id="CP045875">
    <property type="protein sequence ID" value="QGG47375.1"/>
    <property type="molecule type" value="Genomic_DNA"/>
</dbReference>
<reference evidence="2" key="1">
    <citation type="submission" date="2019-11" db="EMBL/GenBank/DDBJ databases">
        <title>Genome sequence of Heliorestis convoluta strain HH, an alkaliphilic and minimalistic phototrophic bacterium from a soda lake in Egypt.</title>
        <authorList>
            <person name="Dewey E.D."/>
            <person name="Stokes L.M."/>
            <person name="Burchell B.M."/>
            <person name="Shaffer K.N."/>
            <person name="Huntington A.M."/>
            <person name="Baker J.M."/>
            <person name="Nadendla S."/>
            <person name="Giglio M.G."/>
            <person name="Touchman J.W."/>
            <person name="Blankenship R.E."/>
            <person name="Madigan M.T."/>
            <person name="Sattley W.M."/>
        </authorList>
    </citation>
    <scope>NUCLEOTIDE SEQUENCE [LARGE SCALE GENOMIC DNA]</scope>
    <source>
        <strain evidence="2">HH</strain>
    </source>
</reference>